<protein>
    <recommendedName>
        <fullName evidence="4">Branched-chain amino acid ABC transporter permease</fullName>
    </recommendedName>
</protein>
<keyword evidence="1" id="KW-0472">Membrane</keyword>
<dbReference type="RefSeq" id="WP_382185032.1">
    <property type="nucleotide sequence ID" value="NZ_JBHSZI010000001.1"/>
</dbReference>
<keyword evidence="3" id="KW-1185">Reference proteome</keyword>
<evidence type="ECO:0000313" key="3">
    <source>
        <dbReference type="Proteomes" id="UP001596445"/>
    </source>
</evidence>
<feature type="transmembrane region" description="Helical" evidence="1">
    <location>
        <begin position="15"/>
        <end position="36"/>
    </location>
</feature>
<dbReference type="AlphaFoldDB" id="A0ABD5W4L4"/>
<evidence type="ECO:0000256" key="1">
    <source>
        <dbReference type="SAM" id="Phobius"/>
    </source>
</evidence>
<feature type="transmembrane region" description="Helical" evidence="1">
    <location>
        <begin position="74"/>
        <end position="92"/>
    </location>
</feature>
<dbReference type="InterPro" id="IPR043428">
    <property type="entry name" value="LivM-like"/>
</dbReference>
<evidence type="ECO:0008006" key="4">
    <source>
        <dbReference type="Google" id="ProtNLM"/>
    </source>
</evidence>
<dbReference type="EMBL" id="JBHSZI010000001">
    <property type="protein sequence ID" value="MFC7058178.1"/>
    <property type="molecule type" value="Genomic_DNA"/>
</dbReference>
<comment type="caution">
    <text evidence="2">The sequence shown here is derived from an EMBL/GenBank/DDBJ whole genome shotgun (WGS) entry which is preliminary data.</text>
</comment>
<evidence type="ECO:0000313" key="2">
    <source>
        <dbReference type="EMBL" id="MFC7058178.1"/>
    </source>
</evidence>
<keyword evidence="1" id="KW-0812">Transmembrane</keyword>
<accession>A0ABD5W4L4</accession>
<dbReference type="PANTHER" id="PTHR30482:SF18">
    <property type="entry name" value="BRANCHED AMINO ACID TRANSPORT SYSTEM PERMEASE"/>
    <property type="match status" value="1"/>
</dbReference>
<name>A0ABD5W4L4_9EURY</name>
<reference evidence="2 3" key="1">
    <citation type="journal article" date="2019" name="Int. J. Syst. Evol. Microbiol.">
        <title>The Global Catalogue of Microorganisms (GCM) 10K type strain sequencing project: providing services to taxonomists for standard genome sequencing and annotation.</title>
        <authorList>
            <consortium name="The Broad Institute Genomics Platform"/>
            <consortium name="The Broad Institute Genome Sequencing Center for Infectious Disease"/>
            <person name="Wu L."/>
            <person name="Ma J."/>
        </authorList>
    </citation>
    <scope>NUCLEOTIDE SEQUENCE [LARGE SCALE GENOMIC DNA]</scope>
    <source>
        <strain evidence="2 3">JCM 30072</strain>
    </source>
</reference>
<keyword evidence="1" id="KW-1133">Transmembrane helix</keyword>
<organism evidence="2 3">
    <name type="scientific">Halovenus salina</name>
    <dbReference type="NCBI Taxonomy" id="1510225"/>
    <lineage>
        <taxon>Archaea</taxon>
        <taxon>Methanobacteriati</taxon>
        <taxon>Methanobacteriota</taxon>
        <taxon>Stenosarchaea group</taxon>
        <taxon>Halobacteria</taxon>
        <taxon>Halobacteriales</taxon>
        <taxon>Haloarculaceae</taxon>
        <taxon>Halovenus</taxon>
    </lineage>
</organism>
<gene>
    <name evidence="2" type="ORF">ACFQQG_08290</name>
</gene>
<sequence length="112" mass="11491">MTDLSEYVEELPVDAVHAGLAAVVVALLFLASPLFVQAPSGSLVFFEVGVLFVLYAMVLVGLNLQFGHAGLVNFGPVAFFAVGGYTAAILTAEDPFQGVGLGLPGRSGLPPA</sequence>
<feature type="transmembrane region" description="Helical" evidence="1">
    <location>
        <begin position="43"/>
        <end position="62"/>
    </location>
</feature>
<dbReference type="PANTHER" id="PTHR30482">
    <property type="entry name" value="HIGH-AFFINITY BRANCHED-CHAIN AMINO ACID TRANSPORT SYSTEM PERMEASE"/>
    <property type="match status" value="1"/>
</dbReference>
<dbReference type="Proteomes" id="UP001596445">
    <property type="component" value="Unassembled WGS sequence"/>
</dbReference>
<proteinExistence type="predicted"/>